<feature type="region of interest" description="Disordered" evidence="1">
    <location>
        <begin position="63"/>
        <end position="90"/>
    </location>
</feature>
<protein>
    <recommendedName>
        <fullName evidence="4">Ribosomal protein S35, mitochondrial</fullName>
    </recommendedName>
</protein>
<name>A0A2R6WIH8_MARPO</name>
<dbReference type="OMA" id="EESKWWI"/>
<dbReference type="PANTHER" id="PTHR35476:SF3">
    <property type="entry name" value="SMALL RIBOSOMAL SUBUNIT PROTEIN MS75"/>
    <property type="match status" value="1"/>
</dbReference>
<keyword evidence="3" id="KW-1185">Reference proteome</keyword>
<reference evidence="3" key="1">
    <citation type="journal article" date="2017" name="Cell">
        <title>Insights into land plant evolution garnered from the Marchantia polymorpha genome.</title>
        <authorList>
            <person name="Bowman J.L."/>
            <person name="Kohchi T."/>
            <person name="Yamato K.T."/>
            <person name="Jenkins J."/>
            <person name="Shu S."/>
            <person name="Ishizaki K."/>
            <person name="Yamaoka S."/>
            <person name="Nishihama R."/>
            <person name="Nakamura Y."/>
            <person name="Berger F."/>
            <person name="Adam C."/>
            <person name="Aki S.S."/>
            <person name="Althoff F."/>
            <person name="Araki T."/>
            <person name="Arteaga-Vazquez M.A."/>
            <person name="Balasubrmanian S."/>
            <person name="Barry K."/>
            <person name="Bauer D."/>
            <person name="Boehm C.R."/>
            <person name="Briginshaw L."/>
            <person name="Caballero-Perez J."/>
            <person name="Catarino B."/>
            <person name="Chen F."/>
            <person name="Chiyoda S."/>
            <person name="Chovatia M."/>
            <person name="Davies K.M."/>
            <person name="Delmans M."/>
            <person name="Demura T."/>
            <person name="Dierschke T."/>
            <person name="Dolan L."/>
            <person name="Dorantes-Acosta A.E."/>
            <person name="Eklund D.M."/>
            <person name="Florent S.N."/>
            <person name="Flores-Sandoval E."/>
            <person name="Fujiyama A."/>
            <person name="Fukuzawa H."/>
            <person name="Galik B."/>
            <person name="Grimanelli D."/>
            <person name="Grimwood J."/>
            <person name="Grossniklaus U."/>
            <person name="Hamada T."/>
            <person name="Haseloff J."/>
            <person name="Hetherington A.J."/>
            <person name="Higo A."/>
            <person name="Hirakawa Y."/>
            <person name="Hundley H.N."/>
            <person name="Ikeda Y."/>
            <person name="Inoue K."/>
            <person name="Inoue S.I."/>
            <person name="Ishida S."/>
            <person name="Jia Q."/>
            <person name="Kakita M."/>
            <person name="Kanazawa T."/>
            <person name="Kawai Y."/>
            <person name="Kawashima T."/>
            <person name="Kennedy M."/>
            <person name="Kinose K."/>
            <person name="Kinoshita T."/>
            <person name="Kohara Y."/>
            <person name="Koide E."/>
            <person name="Komatsu K."/>
            <person name="Kopischke S."/>
            <person name="Kubo M."/>
            <person name="Kyozuka J."/>
            <person name="Lagercrantz U."/>
            <person name="Lin S.S."/>
            <person name="Lindquist E."/>
            <person name="Lipzen A.M."/>
            <person name="Lu C.W."/>
            <person name="De Luna E."/>
            <person name="Martienssen R.A."/>
            <person name="Minamino N."/>
            <person name="Mizutani M."/>
            <person name="Mizutani M."/>
            <person name="Mochizuki N."/>
            <person name="Monte I."/>
            <person name="Mosher R."/>
            <person name="Nagasaki H."/>
            <person name="Nakagami H."/>
            <person name="Naramoto S."/>
            <person name="Nishitani K."/>
            <person name="Ohtani M."/>
            <person name="Okamoto T."/>
            <person name="Okumura M."/>
            <person name="Phillips J."/>
            <person name="Pollak B."/>
            <person name="Reinders A."/>
            <person name="Rovekamp M."/>
            <person name="Sano R."/>
            <person name="Sawa S."/>
            <person name="Schmid M.W."/>
            <person name="Shirakawa M."/>
            <person name="Solano R."/>
            <person name="Spunde A."/>
            <person name="Suetsugu N."/>
            <person name="Sugano S."/>
            <person name="Sugiyama A."/>
            <person name="Sun R."/>
            <person name="Suzuki Y."/>
            <person name="Takenaka M."/>
            <person name="Takezawa D."/>
            <person name="Tomogane H."/>
            <person name="Tsuzuki M."/>
            <person name="Ueda T."/>
            <person name="Umeda M."/>
            <person name="Ward J.M."/>
            <person name="Watanabe Y."/>
            <person name="Yazaki K."/>
            <person name="Yokoyama R."/>
            <person name="Yoshitake Y."/>
            <person name="Yotsui I."/>
            <person name="Zachgo S."/>
            <person name="Schmutz J."/>
        </authorList>
    </citation>
    <scope>NUCLEOTIDE SEQUENCE [LARGE SCALE GENOMIC DNA]</scope>
    <source>
        <strain evidence="3">Tak-1</strain>
    </source>
</reference>
<organism evidence="2 3">
    <name type="scientific">Marchantia polymorpha</name>
    <name type="common">Common liverwort</name>
    <name type="synonym">Marchantia aquatica</name>
    <dbReference type="NCBI Taxonomy" id="3197"/>
    <lineage>
        <taxon>Eukaryota</taxon>
        <taxon>Viridiplantae</taxon>
        <taxon>Streptophyta</taxon>
        <taxon>Embryophyta</taxon>
        <taxon>Marchantiophyta</taxon>
        <taxon>Marchantiopsida</taxon>
        <taxon>Marchantiidae</taxon>
        <taxon>Marchantiales</taxon>
        <taxon>Marchantiaceae</taxon>
        <taxon>Marchantia</taxon>
    </lineage>
</organism>
<evidence type="ECO:0000256" key="1">
    <source>
        <dbReference type="SAM" id="MobiDB-lite"/>
    </source>
</evidence>
<dbReference type="InterPro" id="IPR052851">
    <property type="entry name" value="GCD1_mitochondrial"/>
</dbReference>
<sequence length="324" mass="36176">MHHLARSAQRWAKSLIPPNSSSSAAAAAAGSVAPVFFDLLRGSTRGISSSNFALRAKGAAVFGGGGGGGDDKDGEDEDADEKPKRGKKKMVEISDEDIASEPMDYIFAGVPPDFKAPRLSDEAKEKMWKAYSDSPNDEMIDKLAERFKIRKQRVHAILWLKEIEKKEEAARGSPLEDDIEKAFEQIHGAYDSATNERHYTLPRTMPDFTVQPEGWEGSVKAEGQNIDEVSAKEEKMMVEEFEHRMAFNKLQISGVIKTDKLSRVRPAEGWSYLVEELGEAGKRGRRGGRRFVAQADGSHRGLNDIEKMFLKRETVRPRRRLTPK</sequence>
<dbReference type="Proteomes" id="UP000244005">
    <property type="component" value="Unassembled WGS sequence"/>
</dbReference>
<evidence type="ECO:0000313" key="3">
    <source>
        <dbReference type="Proteomes" id="UP000244005"/>
    </source>
</evidence>
<evidence type="ECO:0000313" key="2">
    <source>
        <dbReference type="EMBL" id="PTQ33654.1"/>
    </source>
</evidence>
<dbReference type="OrthoDB" id="547043at2759"/>
<dbReference type="AlphaFoldDB" id="A0A2R6WIH8"/>
<dbReference type="Pfam" id="PF12298">
    <property type="entry name" value="Bot1p"/>
    <property type="match status" value="1"/>
</dbReference>
<proteinExistence type="predicted"/>
<dbReference type="PANTHER" id="PTHR35476">
    <property type="entry name" value="MUCIN-LIKE PROTEIN"/>
    <property type="match status" value="1"/>
</dbReference>
<accession>A0A2R6WIH8</accession>
<evidence type="ECO:0008006" key="4">
    <source>
        <dbReference type="Google" id="ProtNLM"/>
    </source>
</evidence>
<gene>
    <name evidence="2" type="ORF">MARPO_0087s0082</name>
</gene>
<dbReference type="Gramene" id="Mp4g05070.1">
    <property type="protein sequence ID" value="Mp4g05070.1.cds"/>
    <property type="gene ID" value="Mp4g05070"/>
</dbReference>
<dbReference type="EMBL" id="KZ772759">
    <property type="protein sequence ID" value="PTQ33654.1"/>
    <property type="molecule type" value="Genomic_DNA"/>
</dbReference>